<reference evidence="1" key="1">
    <citation type="submission" date="2025-08" db="UniProtKB">
        <authorList>
            <consortium name="Ensembl"/>
        </authorList>
    </citation>
    <scope>IDENTIFICATION</scope>
</reference>
<evidence type="ECO:0000313" key="2">
    <source>
        <dbReference type="Proteomes" id="UP000261340"/>
    </source>
</evidence>
<proteinExistence type="predicted"/>
<sequence>MFGYIWEYIYTSFLRYWLKWLIRQATATCELQRICSGYKPGAARTTKAGELNHPKSARLLDQSVHFLCGINMLVMFSCRVCSSVFKE</sequence>
<organism evidence="1 2">
    <name type="scientific">Amphilophus citrinellus</name>
    <name type="common">Midas cichlid</name>
    <name type="synonym">Cichlasoma citrinellum</name>
    <dbReference type="NCBI Taxonomy" id="61819"/>
    <lineage>
        <taxon>Eukaryota</taxon>
        <taxon>Metazoa</taxon>
        <taxon>Chordata</taxon>
        <taxon>Craniata</taxon>
        <taxon>Vertebrata</taxon>
        <taxon>Euteleostomi</taxon>
        <taxon>Actinopterygii</taxon>
        <taxon>Neopterygii</taxon>
        <taxon>Teleostei</taxon>
        <taxon>Neoteleostei</taxon>
        <taxon>Acanthomorphata</taxon>
        <taxon>Ovalentaria</taxon>
        <taxon>Cichlomorphae</taxon>
        <taxon>Cichliformes</taxon>
        <taxon>Cichlidae</taxon>
        <taxon>New World cichlids</taxon>
        <taxon>Cichlasomatinae</taxon>
        <taxon>Heroini</taxon>
        <taxon>Amphilophus</taxon>
    </lineage>
</organism>
<dbReference type="GeneTree" id="ENSGT00940000182021"/>
<dbReference type="Ensembl" id="ENSACIT00000022904.1">
    <property type="protein sequence ID" value="ENSACIP00000022311.1"/>
    <property type="gene ID" value="ENSACIG00000017357.1"/>
</dbReference>
<reference evidence="1" key="2">
    <citation type="submission" date="2025-09" db="UniProtKB">
        <authorList>
            <consortium name="Ensembl"/>
        </authorList>
    </citation>
    <scope>IDENTIFICATION</scope>
</reference>
<protein>
    <recommendedName>
        <fullName evidence="3">ELMO domain-containing protein</fullName>
    </recommendedName>
</protein>
<keyword evidence="2" id="KW-1185">Reference proteome</keyword>
<dbReference type="Proteomes" id="UP000261340">
    <property type="component" value="Unplaced"/>
</dbReference>
<evidence type="ECO:0000313" key="1">
    <source>
        <dbReference type="Ensembl" id="ENSACIP00000022311.1"/>
    </source>
</evidence>
<name>A0A3Q0SH33_AMPCI</name>
<evidence type="ECO:0008006" key="3">
    <source>
        <dbReference type="Google" id="ProtNLM"/>
    </source>
</evidence>
<dbReference type="AlphaFoldDB" id="A0A3Q0SH33"/>
<accession>A0A3Q0SH33</accession>